<dbReference type="Pfam" id="PF00903">
    <property type="entry name" value="Glyoxalase"/>
    <property type="match status" value="1"/>
</dbReference>
<dbReference type="PROSITE" id="PS51819">
    <property type="entry name" value="VOC"/>
    <property type="match status" value="1"/>
</dbReference>
<gene>
    <name evidence="2" type="ORF">METZ01_LOCUS343103</name>
</gene>
<organism evidence="2">
    <name type="scientific">marine metagenome</name>
    <dbReference type="NCBI Taxonomy" id="408172"/>
    <lineage>
        <taxon>unclassified sequences</taxon>
        <taxon>metagenomes</taxon>
        <taxon>ecological metagenomes</taxon>
    </lineage>
</organism>
<accession>A0A382QXM4</accession>
<evidence type="ECO:0000313" key="2">
    <source>
        <dbReference type="EMBL" id="SVC90249.1"/>
    </source>
</evidence>
<name>A0A382QXM4_9ZZZZ</name>
<dbReference type="Gene3D" id="3.10.180.10">
    <property type="entry name" value="2,3-Dihydroxybiphenyl 1,2-Dioxygenase, domain 1"/>
    <property type="match status" value="1"/>
</dbReference>
<dbReference type="SUPFAM" id="SSF54593">
    <property type="entry name" value="Glyoxalase/Bleomycin resistance protein/Dihydroxybiphenyl dioxygenase"/>
    <property type="match status" value="1"/>
</dbReference>
<dbReference type="InterPro" id="IPR029068">
    <property type="entry name" value="Glyas_Bleomycin-R_OHBP_Dase"/>
</dbReference>
<proteinExistence type="predicted"/>
<sequence>MPIQGLDHINIHTSRLEETLRFYTKLLDFQEGFRPPFDFPGAWLYAGERAVIHLVERQGVSEGVENPVDHVAFEATGFDQTCKQLEDAGWDYRTADVPATNIRQIFLMDPNGVKLELNFNK</sequence>
<dbReference type="EMBL" id="UINC01117666">
    <property type="protein sequence ID" value="SVC90249.1"/>
    <property type="molecule type" value="Genomic_DNA"/>
</dbReference>
<dbReference type="InterPro" id="IPR037523">
    <property type="entry name" value="VOC_core"/>
</dbReference>
<dbReference type="PANTHER" id="PTHR46142">
    <property type="match status" value="1"/>
</dbReference>
<feature type="domain" description="VOC" evidence="1">
    <location>
        <begin position="5"/>
        <end position="120"/>
    </location>
</feature>
<protein>
    <recommendedName>
        <fullName evidence="1">VOC domain-containing protein</fullName>
    </recommendedName>
</protein>
<evidence type="ECO:0000259" key="1">
    <source>
        <dbReference type="PROSITE" id="PS51819"/>
    </source>
</evidence>
<dbReference type="PANTHER" id="PTHR46142:SF3">
    <property type="entry name" value="F18B13.24 PROTEIN"/>
    <property type="match status" value="1"/>
</dbReference>
<reference evidence="2" key="1">
    <citation type="submission" date="2018-05" db="EMBL/GenBank/DDBJ databases">
        <authorList>
            <person name="Lanie J.A."/>
            <person name="Ng W.-L."/>
            <person name="Kazmierczak K.M."/>
            <person name="Andrzejewski T.M."/>
            <person name="Davidsen T.M."/>
            <person name="Wayne K.J."/>
            <person name="Tettelin H."/>
            <person name="Glass J.I."/>
            <person name="Rusch D."/>
            <person name="Podicherti R."/>
            <person name="Tsui H.-C.T."/>
            <person name="Winkler M.E."/>
        </authorList>
    </citation>
    <scope>NUCLEOTIDE SEQUENCE</scope>
</reference>
<dbReference type="InterPro" id="IPR004360">
    <property type="entry name" value="Glyas_Fos-R_dOase_dom"/>
</dbReference>
<dbReference type="AlphaFoldDB" id="A0A382QXM4"/>